<protein>
    <recommendedName>
        <fullName evidence="3">Transposase DDE domain-containing protein</fullName>
    </recommendedName>
</protein>
<dbReference type="Proteomes" id="UP000231194">
    <property type="component" value="Unassembled WGS sequence"/>
</dbReference>
<proteinExistence type="predicted"/>
<gene>
    <name evidence="1" type="ORF">CVM73_35455</name>
</gene>
<evidence type="ECO:0000313" key="1">
    <source>
        <dbReference type="EMBL" id="PJG50604.1"/>
    </source>
</evidence>
<accession>A0A2M8QYF2</accession>
<sequence length="89" mass="9519">MEQKGLTALSAPSLALRGLPRRSQDLALTGARYGVVMPNMKIQAYLTAAAINLKRLAAALLALILPWIVPHSAFAASDRAVARVLTREP</sequence>
<name>A0A2M8QYF2_9BRAD</name>
<dbReference type="AlphaFoldDB" id="A0A2M8QYF2"/>
<evidence type="ECO:0000313" key="2">
    <source>
        <dbReference type="Proteomes" id="UP000231194"/>
    </source>
</evidence>
<dbReference type="EMBL" id="PGVG01000055">
    <property type="protein sequence ID" value="PJG50604.1"/>
    <property type="molecule type" value="Genomic_DNA"/>
</dbReference>
<comment type="caution">
    <text evidence="1">The sequence shown here is derived from an EMBL/GenBank/DDBJ whole genome shotgun (WGS) entry which is preliminary data.</text>
</comment>
<organism evidence="1 2">
    <name type="scientific">Bradyrhizobium forestalis</name>
    <dbReference type="NCBI Taxonomy" id="1419263"/>
    <lineage>
        <taxon>Bacteria</taxon>
        <taxon>Pseudomonadati</taxon>
        <taxon>Pseudomonadota</taxon>
        <taxon>Alphaproteobacteria</taxon>
        <taxon>Hyphomicrobiales</taxon>
        <taxon>Nitrobacteraceae</taxon>
        <taxon>Bradyrhizobium</taxon>
    </lineage>
</organism>
<keyword evidence="2" id="KW-1185">Reference proteome</keyword>
<reference evidence="1 2" key="1">
    <citation type="submission" date="2017-11" db="EMBL/GenBank/DDBJ databases">
        <title>Bradyrhizobium forestalis sp. nov., an efficient nitrogen-fixing bacterium isolated from nodules of forest legume species in the Amazon.</title>
        <authorList>
            <person name="Costa E.M."/>
            <person name="Guimaraes A."/>
            <person name="Carvalho T.S."/>
            <person name="Rodrigues T.L."/>
            <person name="Ribeiro P.R.A."/>
            <person name="Lebbe L."/>
            <person name="Willems A."/>
            <person name="Moreira F.M.S."/>
        </authorList>
    </citation>
    <scope>NUCLEOTIDE SEQUENCE [LARGE SCALE GENOMIC DNA]</scope>
    <source>
        <strain evidence="1 2">INPA54B</strain>
    </source>
</reference>
<evidence type="ECO:0008006" key="3">
    <source>
        <dbReference type="Google" id="ProtNLM"/>
    </source>
</evidence>